<reference evidence="2" key="1">
    <citation type="journal article" date="2013" name="Genome Biol.">
        <title>Comparative genomics of the core and accessory genomes of 48 Sinorhizobium strains comprising five genospecies.</title>
        <authorList>
            <person name="Sugawara M."/>
            <person name="Epstein B."/>
            <person name="Badgley B.D."/>
            <person name="Unno T."/>
            <person name="Xu L."/>
            <person name="Reese J."/>
            <person name="Gyaneshwar P."/>
            <person name="Denny R."/>
            <person name="Mudge J."/>
            <person name="Bharti A.K."/>
            <person name="Farmer A.D."/>
            <person name="May G.D."/>
            <person name="Woodward J.E."/>
            <person name="Medigue C."/>
            <person name="Vallenet D."/>
            <person name="Lajus A."/>
            <person name="Rouy Z."/>
            <person name="Martinez-Vaz B."/>
            <person name="Tiffin P."/>
            <person name="Young N.D."/>
            <person name="Sadowsky M.J."/>
        </authorList>
    </citation>
    <scope>NUCLEOTIDE SEQUENCE</scope>
    <source>
        <strain evidence="2">M1</strain>
    </source>
</reference>
<organism evidence="2">
    <name type="scientific">Sinorhizobium medicae</name>
    <dbReference type="NCBI Taxonomy" id="110321"/>
    <lineage>
        <taxon>Bacteria</taxon>
        <taxon>Pseudomonadati</taxon>
        <taxon>Pseudomonadota</taxon>
        <taxon>Alphaproteobacteria</taxon>
        <taxon>Hyphomicrobiales</taxon>
        <taxon>Rhizobiaceae</taxon>
        <taxon>Sinorhizobium/Ensifer group</taxon>
        <taxon>Sinorhizobium</taxon>
    </lineage>
</organism>
<dbReference type="RefSeq" id="WP_153412537.1">
    <property type="nucleotide sequence ID" value="NZ_WISB01000039.1"/>
</dbReference>
<accession>A0A6G1WGD2</accession>
<sequence>MFTPQDHEQSYPEIGYETAHNYFYGKPLVLAQPDAAAPNDDTIANDKGMVQFHIFGQVSDDPKWAEIMNENGDNLLAMGGLIQGYMNTHYPKIDDKKLDINTWTDVVSHLPDLSIGAQKQKSYSNKVTGASISGTFLGLLANAIVSEGASLLTDFQKFLTNMGDLAFSVIRKPQGYKVTTCTFENFLVDNRAGNYLDYGAIVLRQIEFKGNFRELKSSCSSTQYFNIDMDYTEVTNLVQTRRIRKGGPDYENFQELVNENSTAQFTRSKNFFNGGKNKDLKRRPV</sequence>
<dbReference type="AlphaFoldDB" id="A0A6G1WGD2"/>
<dbReference type="EMBL" id="WISB01000039">
    <property type="protein sequence ID" value="MQW68788.1"/>
    <property type="molecule type" value="Genomic_DNA"/>
</dbReference>
<evidence type="ECO:0000259" key="1">
    <source>
        <dbReference type="Pfam" id="PF18270"/>
    </source>
</evidence>
<evidence type="ECO:0000313" key="2">
    <source>
        <dbReference type="EMBL" id="MQW68788.1"/>
    </source>
</evidence>
<dbReference type="Pfam" id="PF18270">
    <property type="entry name" value="Evf"/>
    <property type="match status" value="1"/>
</dbReference>
<feature type="domain" description="Virulence factor Evf" evidence="1">
    <location>
        <begin position="45"/>
        <end position="274"/>
    </location>
</feature>
<proteinExistence type="predicted"/>
<protein>
    <recommendedName>
        <fullName evidence="1">Virulence factor Evf domain-containing protein</fullName>
    </recommendedName>
</protein>
<gene>
    <name evidence="2" type="ORF">GHJ91_06270</name>
</gene>
<name>A0A6G1WGD2_9HYPH</name>
<dbReference type="InterPro" id="IPR041576">
    <property type="entry name" value="Evf"/>
</dbReference>
<comment type="caution">
    <text evidence="2">The sequence shown here is derived from an EMBL/GenBank/DDBJ whole genome shotgun (WGS) entry which is preliminary data.</text>
</comment>